<evidence type="ECO:0000313" key="3">
    <source>
        <dbReference type="Proteomes" id="UP001296873"/>
    </source>
</evidence>
<evidence type="ECO:0000256" key="1">
    <source>
        <dbReference type="SAM" id="MobiDB-lite"/>
    </source>
</evidence>
<name>A0ABS1DAC0_9PROT</name>
<proteinExistence type="predicted"/>
<protein>
    <submittedName>
        <fullName evidence="2">Uncharacterized protein</fullName>
    </submittedName>
</protein>
<evidence type="ECO:0000313" key="2">
    <source>
        <dbReference type="EMBL" id="MBK1667389.1"/>
    </source>
</evidence>
<organism evidence="2 3">
    <name type="scientific">Rhodovibrio sodomensis</name>
    <dbReference type="NCBI Taxonomy" id="1088"/>
    <lineage>
        <taxon>Bacteria</taxon>
        <taxon>Pseudomonadati</taxon>
        <taxon>Pseudomonadota</taxon>
        <taxon>Alphaproteobacteria</taxon>
        <taxon>Rhodospirillales</taxon>
        <taxon>Rhodovibrionaceae</taxon>
        <taxon>Rhodovibrio</taxon>
    </lineage>
</organism>
<accession>A0ABS1DAC0</accession>
<feature type="region of interest" description="Disordered" evidence="1">
    <location>
        <begin position="281"/>
        <end position="313"/>
    </location>
</feature>
<dbReference type="EMBL" id="NRRL01000006">
    <property type="protein sequence ID" value="MBK1667389.1"/>
    <property type="molecule type" value="Genomic_DNA"/>
</dbReference>
<gene>
    <name evidence="2" type="ORF">CKO28_05015</name>
</gene>
<reference evidence="2 3" key="1">
    <citation type="journal article" date="2020" name="Microorganisms">
        <title>Osmotic Adaptation and Compatible Solute Biosynthesis of Phototrophic Bacteria as Revealed from Genome Analyses.</title>
        <authorList>
            <person name="Imhoff J.F."/>
            <person name="Rahn T."/>
            <person name="Kunzel S."/>
            <person name="Keller A."/>
            <person name="Neulinger S.C."/>
        </authorList>
    </citation>
    <scope>NUCLEOTIDE SEQUENCE [LARGE SCALE GENOMIC DNA]</scope>
    <source>
        <strain evidence="2 3">DSM 9895</strain>
    </source>
</reference>
<keyword evidence="3" id="KW-1185">Reference proteome</keyword>
<comment type="caution">
    <text evidence="2">The sequence shown here is derived from an EMBL/GenBank/DDBJ whole genome shotgun (WGS) entry which is preliminary data.</text>
</comment>
<dbReference type="RefSeq" id="WP_200339459.1">
    <property type="nucleotide sequence ID" value="NZ_NRRL01000006.1"/>
</dbReference>
<sequence length="313" mass="34222">MPPQNQDLPQPGDVILAYPPERETADQPGRRAQPVLVLACTKVARIDGTDALKITVARGRASNLDRLFPGELTIASPEGMQAAGLTRARKFDLTDQVEMPYNRQHAIFGRAGTPVLGRLSAADMQAARVAYGRANNVRRVREAGGLPKVPALLPDLPRAGDIAYLYAPYHDAPDRPGPKARPCIITGVQIRKRPDGSKRCFVRFCPGTTQKLWMQRPGDLTIEGDQEIADCGIGKAGKFQFAKETMVEWTPAYVAFKGNSPILGKLTPELYQKARKLRAAVAAHRDVRPPQAPSPEPPKTRRGETTPEMIAQP</sequence>
<dbReference type="Proteomes" id="UP001296873">
    <property type="component" value="Unassembled WGS sequence"/>
</dbReference>